<dbReference type="GO" id="GO:0004672">
    <property type="term" value="F:protein kinase activity"/>
    <property type="evidence" value="ECO:0007669"/>
    <property type="project" value="UniProtKB-ARBA"/>
</dbReference>
<keyword evidence="2" id="KW-0597">Phosphoprotein</keyword>
<proteinExistence type="predicted"/>
<reference evidence="4 5" key="1">
    <citation type="submission" date="2019-10" db="EMBL/GenBank/DDBJ databases">
        <title>Three novel species isolated from a subtropical stream in China.</title>
        <authorList>
            <person name="Lu H."/>
        </authorList>
    </citation>
    <scope>NUCLEOTIDE SEQUENCE [LARGE SCALE GENOMIC DNA]</scope>
    <source>
        <strain evidence="4 5">FT13W</strain>
    </source>
</reference>
<dbReference type="Proteomes" id="UP000468717">
    <property type="component" value="Unassembled WGS sequence"/>
</dbReference>
<evidence type="ECO:0000256" key="1">
    <source>
        <dbReference type="ARBA" id="ARBA00023012"/>
    </source>
</evidence>
<sequence length="172" mass="18552">MRAAACRRAWSSLPSPSTTTNCAATCGPVARPTRGAAHPPEAMQPYRHIDPPQLLRAACQDLPLFRSLCQTYLDMAPAMLAHLAQAVRSGTPQAILRSSHDLRGSVALLGATALVARLTALEQLARQQERPAPDWLDGTMHLLAQVEAEVRRGMAEYAAPAPQEQQIPVSKC</sequence>
<dbReference type="PROSITE" id="PS50894">
    <property type="entry name" value="HPT"/>
    <property type="match status" value="1"/>
</dbReference>
<comment type="caution">
    <text evidence="4">The sequence shown here is derived from an EMBL/GenBank/DDBJ whole genome shotgun (WGS) entry which is preliminary data.</text>
</comment>
<feature type="modified residue" description="Phosphohistidine" evidence="2">
    <location>
        <position position="100"/>
    </location>
</feature>
<dbReference type="InterPro" id="IPR008207">
    <property type="entry name" value="Sig_transdc_His_kin_Hpt_dom"/>
</dbReference>
<dbReference type="EMBL" id="WFLI01000028">
    <property type="protein sequence ID" value="KAB8062950.1"/>
    <property type="molecule type" value="Genomic_DNA"/>
</dbReference>
<gene>
    <name evidence="4" type="ORF">GCN75_20790</name>
</gene>
<evidence type="ECO:0000313" key="4">
    <source>
        <dbReference type="EMBL" id="KAB8062950.1"/>
    </source>
</evidence>
<evidence type="ECO:0000313" key="5">
    <source>
        <dbReference type="Proteomes" id="UP000468717"/>
    </source>
</evidence>
<dbReference type="InterPro" id="IPR036641">
    <property type="entry name" value="HPT_dom_sf"/>
</dbReference>
<accession>A0A6I1HZ73</accession>
<name>A0A6I1HZ73_9BURK</name>
<feature type="domain" description="HPt" evidence="3">
    <location>
        <begin position="61"/>
        <end position="157"/>
    </location>
</feature>
<evidence type="ECO:0000256" key="2">
    <source>
        <dbReference type="PROSITE-ProRule" id="PRU00110"/>
    </source>
</evidence>
<dbReference type="AlphaFoldDB" id="A0A6I1HZ73"/>
<protein>
    <recommendedName>
        <fullName evidence="3">HPt domain-containing protein</fullName>
    </recommendedName>
</protein>
<organism evidence="4 5">
    <name type="scientific">Janthinobacterium violaceinigrum</name>
    <dbReference type="NCBI Taxonomy" id="2654252"/>
    <lineage>
        <taxon>Bacteria</taxon>
        <taxon>Pseudomonadati</taxon>
        <taxon>Pseudomonadota</taxon>
        <taxon>Betaproteobacteria</taxon>
        <taxon>Burkholderiales</taxon>
        <taxon>Oxalobacteraceae</taxon>
        <taxon>Janthinobacterium</taxon>
    </lineage>
</organism>
<evidence type="ECO:0000259" key="3">
    <source>
        <dbReference type="PROSITE" id="PS50894"/>
    </source>
</evidence>
<dbReference type="SUPFAM" id="SSF47226">
    <property type="entry name" value="Histidine-containing phosphotransfer domain, HPT domain"/>
    <property type="match status" value="1"/>
</dbReference>
<dbReference type="GO" id="GO:0000160">
    <property type="term" value="P:phosphorelay signal transduction system"/>
    <property type="evidence" value="ECO:0007669"/>
    <property type="project" value="UniProtKB-KW"/>
</dbReference>
<keyword evidence="1" id="KW-0902">Two-component regulatory system</keyword>
<dbReference type="Pfam" id="PF01627">
    <property type="entry name" value="Hpt"/>
    <property type="match status" value="1"/>
</dbReference>
<dbReference type="Gene3D" id="1.20.120.160">
    <property type="entry name" value="HPT domain"/>
    <property type="match status" value="1"/>
</dbReference>
<keyword evidence="5" id="KW-1185">Reference proteome</keyword>